<dbReference type="EMBL" id="JAWXYG010000005">
    <property type="protein sequence ID" value="KAK4271983.1"/>
    <property type="molecule type" value="Genomic_DNA"/>
</dbReference>
<organism evidence="3 4">
    <name type="scientific">Acacia crassicarpa</name>
    <name type="common">northern wattle</name>
    <dbReference type="NCBI Taxonomy" id="499986"/>
    <lineage>
        <taxon>Eukaryota</taxon>
        <taxon>Viridiplantae</taxon>
        <taxon>Streptophyta</taxon>
        <taxon>Embryophyta</taxon>
        <taxon>Tracheophyta</taxon>
        <taxon>Spermatophyta</taxon>
        <taxon>Magnoliopsida</taxon>
        <taxon>eudicotyledons</taxon>
        <taxon>Gunneridae</taxon>
        <taxon>Pentapetalae</taxon>
        <taxon>rosids</taxon>
        <taxon>fabids</taxon>
        <taxon>Fabales</taxon>
        <taxon>Fabaceae</taxon>
        <taxon>Caesalpinioideae</taxon>
        <taxon>mimosoid clade</taxon>
        <taxon>Acacieae</taxon>
        <taxon>Acacia</taxon>
    </lineage>
</organism>
<keyword evidence="2" id="KW-0472">Membrane</keyword>
<accession>A0AAE1JLW8</accession>
<dbReference type="Proteomes" id="UP001293593">
    <property type="component" value="Unassembled WGS sequence"/>
</dbReference>
<evidence type="ECO:0000313" key="4">
    <source>
        <dbReference type="Proteomes" id="UP001293593"/>
    </source>
</evidence>
<evidence type="ECO:0008006" key="5">
    <source>
        <dbReference type="Google" id="ProtNLM"/>
    </source>
</evidence>
<keyword evidence="2" id="KW-1133">Transmembrane helix</keyword>
<gene>
    <name evidence="3" type="ORF">QN277_020596</name>
</gene>
<sequence>MVYFHSSISLCKPVDQTPVVANSECSSEFGSNSRQTNRTQRTRRMSNTPNSPQVLTCERSRWAVVEVALFIAAICAFGFLFFPFIYYVITGSIKIFCAILYAVKEEISLAPPIFMYVGFGVSVAAISVWGVLTCTGRKCGNPGCKGMRKAAEFDIQLETEDCVKNSPNEGIKKGLFELPRDHHRELELELKKIAPPNGRAVLILRARCGCSIGRLEVPGPKKPRKIKR</sequence>
<dbReference type="AlphaFoldDB" id="A0AAE1JLW8"/>
<reference evidence="3" key="1">
    <citation type="submission" date="2023-10" db="EMBL/GenBank/DDBJ databases">
        <title>Chromosome-level genome of the transformable northern wattle, Acacia crassicarpa.</title>
        <authorList>
            <person name="Massaro I."/>
            <person name="Sinha N.R."/>
            <person name="Poethig S."/>
            <person name="Leichty A.R."/>
        </authorList>
    </citation>
    <scope>NUCLEOTIDE SEQUENCE</scope>
    <source>
        <strain evidence="3">Acra3RX</strain>
        <tissue evidence="3">Leaf</tissue>
    </source>
</reference>
<dbReference type="PANTHER" id="PTHR46996">
    <property type="entry name" value="OS05G0488500 PROTEIN"/>
    <property type="match status" value="1"/>
</dbReference>
<evidence type="ECO:0000256" key="2">
    <source>
        <dbReference type="SAM" id="Phobius"/>
    </source>
</evidence>
<feature type="transmembrane region" description="Helical" evidence="2">
    <location>
        <begin position="113"/>
        <end position="132"/>
    </location>
</feature>
<proteinExistence type="predicted"/>
<keyword evidence="2" id="KW-0812">Transmembrane</keyword>
<feature type="region of interest" description="Disordered" evidence="1">
    <location>
        <begin position="25"/>
        <end position="52"/>
    </location>
</feature>
<keyword evidence="4" id="KW-1185">Reference proteome</keyword>
<dbReference type="PANTHER" id="PTHR46996:SF4">
    <property type="entry name" value="RIBOSOMAL PROTEIN L34E SUPERFAMILY PROTEIN"/>
    <property type="match status" value="1"/>
</dbReference>
<evidence type="ECO:0000313" key="3">
    <source>
        <dbReference type="EMBL" id="KAK4271983.1"/>
    </source>
</evidence>
<comment type="caution">
    <text evidence="3">The sequence shown here is derived from an EMBL/GenBank/DDBJ whole genome shotgun (WGS) entry which is preliminary data.</text>
</comment>
<evidence type="ECO:0000256" key="1">
    <source>
        <dbReference type="SAM" id="MobiDB-lite"/>
    </source>
</evidence>
<name>A0AAE1JLW8_9FABA</name>
<protein>
    <recommendedName>
        <fullName evidence="5">60S ribosomal protein L34</fullName>
    </recommendedName>
</protein>
<feature type="transmembrane region" description="Helical" evidence="2">
    <location>
        <begin position="68"/>
        <end position="101"/>
    </location>
</feature>